<reference evidence="1 2" key="1">
    <citation type="submission" date="2015-11" db="EMBL/GenBank/DDBJ databases">
        <title>Draft Genome Sequence of the Strain BR 10303 (Bradyrhizobium sp.) isolated from nodules of Centrolobium paraense.</title>
        <authorList>
            <person name="Zelli J.E."/>
            <person name="Simoes-Araujo J.L."/>
            <person name="Barauna A.C."/>
            <person name="Silva K."/>
        </authorList>
    </citation>
    <scope>NUCLEOTIDE SEQUENCE [LARGE SCALE GENOMIC DNA]</scope>
    <source>
        <strain evidence="1 2">BR 10303</strain>
    </source>
</reference>
<proteinExistence type="predicted"/>
<comment type="caution">
    <text evidence="1">The sequence shown here is derived from an EMBL/GenBank/DDBJ whole genome shotgun (WGS) entry which is preliminary data.</text>
</comment>
<evidence type="ECO:0000313" key="2">
    <source>
        <dbReference type="Proteomes" id="UP000057737"/>
    </source>
</evidence>
<dbReference type="OrthoDB" id="7390113at2"/>
<dbReference type="PANTHER" id="PTHR30050:SF5">
    <property type="entry name" value="DNAA REGULATORY INACTIVATOR HDA"/>
    <property type="match status" value="1"/>
</dbReference>
<sequence>MTGGVQPRQLALALPHEERLTRDDFLEGPANEAALALIDSWPDWPNRIMLLVGPEGSGKSHLAAIWAEHAGARSTSAHALTADAVPGALATGALVVEDLRPSDFDERAMFHLMNLARQDDAFVLITARVPPLAFEIELRDLRSRLRAAPTVTLLPPDDQLFRGLIVKFCTDRQMSIDEPLVTYLTSRIERSYAAVRQAVELLDTEALRLGRPVTRALAAELLRDA</sequence>
<keyword evidence="2" id="KW-1185">Reference proteome</keyword>
<dbReference type="Proteomes" id="UP000057737">
    <property type="component" value="Unassembled WGS sequence"/>
</dbReference>
<gene>
    <name evidence="1" type="ORF">AS156_25280</name>
</gene>
<dbReference type="GO" id="GO:0005886">
    <property type="term" value="C:plasma membrane"/>
    <property type="evidence" value="ECO:0007669"/>
    <property type="project" value="TreeGrafter"/>
</dbReference>
<dbReference type="AlphaFoldDB" id="A0A109K5G6"/>
<protein>
    <submittedName>
        <fullName evidence="1">Chromosomal replication initiator DnaA</fullName>
    </submittedName>
</protein>
<evidence type="ECO:0000313" key="1">
    <source>
        <dbReference type="EMBL" id="KWV61143.1"/>
    </source>
</evidence>
<dbReference type="InterPro" id="IPR027417">
    <property type="entry name" value="P-loop_NTPase"/>
</dbReference>
<organism evidence="1 2">
    <name type="scientific">Bradyrhizobium macuxiense</name>
    <dbReference type="NCBI Taxonomy" id="1755647"/>
    <lineage>
        <taxon>Bacteria</taxon>
        <taxon>Pseudomonadati</taxon>
        <taxon>Pseudomonadota</taxon>
        <taxon>Alphaproteobacteria</taxon>
        <taxon>Hyphomicrobiales</taxon>
        <taxon>Nitrobacteraceae</taxon>
        <taxon>Bradyrhizobium</taxon>
    </lineage>
</organism>
<dbReference type="EMBL" id="LNCU01000003">
    <property type="protein sequence ID" value="KWV61143.1"/>
    <property type="molecule type" value="Genomic_DNA"/>
</dbReference>
<dbReference type="Gene3D" id="3.40.50.300">
    <property type="entry name" value="P-loop containing nucleotide triphosphate hydrolases"/>
    <property type="match status" value="1"/>
</dbReference>
<dbReference type="GO" id="GO:0006270">
    <property type="term" value="P:DNA replication initiation"/>
    <property type="evidence" value="ECO:0007669"/>
    <property type="project" value="TreeGrafter"/>
</dbReference>
<dbReference type="SUPFAM" id="SSF52540">
    <property type="entry name" value="P-loop containing nucleoside triphosphate hydrolases"/>
    <property type="match status" value="1"/>
</dbReference>
<accession>A0A109K5G6</accession>
<dbReference type="RefSeq" id="WP_066498397.1">
    <property type="nucleotide sequence ID" value="NZ_LNCU01000003.1"/>
</dbReference>
<dbReference type="Gene3D" id="1.10.8.60">
    <property type="match status" value="1"/>
</dbReference>
<dbReference type="GO" id="GO:0003688">
    <property type="term" value="F:DNA replication origin binding"/>
    <property type="evidence" value="ECO:0007669"/>
    <property type="project" value="TreeGrafter"/>
</dbReference>
<dbReference type="PANTHER" id="PTHR30050">
    <property type="entry name" value="CHROMOSOMAL REPLICATION INITIATOR PROTEIN DNAA"/>
    <property type="match status" value="1"/>
</dbReference>
<name>A0A109K5G6_9BRAD</name>